<dbReference type="OrthoDB" id="9779041at2"/>
<dbReference type="eggNOG" id="COG0451">
    <property type="taxonomic scope" value="Bacteria"/>
</dbReference>
<dbReference type="AlphaFoldDB" id="B1XTE7"/>
<proteinExistence type="predicted"/>
<dbReference type="HOGENOM" id="CLU_007383_1_7_4"/>
<dbReference type="Gene3D" id="3.90.25.10">
    <property type="entry name" value="UDP-galactose 4-epimerase, domain 1"/>
    <property type="match status" value="1"/>
</dbReference>
<dbReference type="InterPro" id="IPR013445">
    <property type="entry name" value="CDP_4_6_deHydtase"/>
</dbReference>
<feature type="domain" description="NAD(P)-binding" evidence="1">
    <location>
        <begin position="20"/>
        <end position="335"/>
    </location>
</feature>
<evidence type="ECO:0000259" key="1">
    <source>
        <dbReference type="Pfam" id="PF16363"/>
    </source>
</evidence>
<evidence type="ECO:0000313" key="2">
    <source>
        <dbReference type="EMBL" id="ACB43624.1"/>
    </source>
</evidence>
<name>B1XTE7_POLNS</name>
<dbReference type="STRING" id="452638.Pnec_0332"/>
<dbReference type="InterPro" id="IPR016040">
    <property type="entry name" value="NAD(P)-bd_dom"/>
</dbReference>
<accession>B1XTE7</accession>
<reference evidence="2" key="1">
    <citation type="submission" date="2008-03" db="EMBL/GenBank/DDBJ databases">
        <title>Complete sequence of Polynucleobacter necessarius STIR1.</title>
        <authorList>
            <consortium name="US DOE Joint Genome Institute"/>
            <person name="Copeland A."/>
            <person name="Lucas S."/>
            <person name="Lapidus A."/>
            <person name="Barry K."/>
            <person name="Detter J.C."/>
            <person name="Glavina del Rio T."/>
            <person name="Hammon N."/>
            <person name="Israni S."/>
            <person name="Dalin E."/>
            <person name="Tice H."/>
            <person name="Pitluck S."/>
            <person name="Chain P."/>
            <person name="Malfatti S."/>
            <person name="Shin M."/>
            <person name="Vergez L."/>
            <person name="Schmutz J."/>
            <person name="Larimer F."/>
            <person name="Land M."/>
            <person name="Hauser L."/>
            <person name="Kyrpides N."/>
            <person name="Kim E."/>
            <person name="Hahn M."/>
            <person name="Richardson P."/>
        </authorList>
    </citation>
    <scope>NUCLEOTIDE SEQUENCE [LARGE SCALE GENOMIC DNA]</scope>
    <source>
        <strain evidence="2">STIR1</strain>
    </source>
</reference>
<dbReference type="KEGG" id="pne:Pnec_0332"/>
<sequence length="364" mass="40922">MTESSTSVNPLFWKGKRVFLTGYTGFKGGWLSLWLASMGAKVTGYALAPNTAPNFFEVAKVHSDLECSHIADIRDLENLQKAITAAKPEIVIHMAAQPLVKYSYINPVETYQTNVMGTVHVLESIRVLDCVRAVVVVTTDKCYENKEWPWGYRENEPMGGHDPYSNSKGCAELVTDAYRQSFFSSERFDDHRVAIASARAGNVVGGGDWSEDRLVPDAIKAFEAKQSLLIRNPLATRPWQHVLEPLSGYLVLAQALYEKGIQFNGGWNFGPKDEDARPVQEVINLLIKHWGGGANWIQDIGEQPHEAHSLKLDCSKARQYLNWVPRWGLEEAIEQIANWQRGFQGNMDMHALSLRQISIYTKNI</sequence>
<dbReference type="Gene3D" id="3.40.50.720">
    <property type="entry name" value="NAD(P)-binding Rossmann-like Domain"/>
    <property type="match status" value="1"/>
</dbReference>
<dbReference type="Pfam" id="PF16363">
    <property type="entry name" value="GDP_Man_Dehyd"/>
    <property type="match status" value="1"/>
</dbReference>
<dbReference type="PANTHER" id="PTHR43000">
    <property type="entry name" value="DTDP-D-GLUCOSE 4,6-DEHYDRATASE-RELATED"/>
    <property type="match status" value="1"/>
</dbReference>
<organism evidence="2">
    <name type="scientific">Polynucleobacter necessarius subsp. necessarius (strain STIR1)</name>
    <dbReference type="NCBI Taxonomy" id="452638"/>
    <lineage>
        <taxon>Bacteria</taxon>
        <taxon>Pseudomonadati</taxon>
        <taxon>Pseudomonadota</taxon>
        <taxon>Betaproteobacteria</taxon>
        <taxon>Burkholderiales</taxon>
        <taxon>Burkholderiaceae</taxon>
        <taxon>Polynucleobacter</taxon>
    </lineage>
</organism>
<dbReference type="NCBIfam" id="TIGR02622">
    <property type="entry name" value="CDP_4_6_dhtase"/>
    <property type="match status" value="1"/>
</dbReference>
<dbReference type="CDD" id="cd05252">
    <property type="entry name" value="CDP_GD_SDR_e"/>
    <property type="match status" value="1"/>
</dbReference>
<dbReference type="SUPFAM" id="SSF51735">
    <property type="entry name" value="NAD(P)-binding Rossmann-fold domains"/>
    <property type="match status" value="1"/>
</dbReference>
<dbReference type="EMBL" id="CP001010">
    <property type="protein sequence ID" value="ACB43624.1"/>
    <property type="molecule type" value="Genomic_DNA"/>
</dbReference>
<protein>
    <submittedName>
        <fullName evidence="2">CDP-glucose 4,6-dehydratase</fullName>
    </submittedName>
</protein>
<dbReference type="InterPro" id="IPR036291">
    <property type="entry name" value="NAD(P)-bd_dom_sf"/>
</dbReference>
<gene>
    <name evidence="2" type="ordered locus">Pnec_0332</name>
</gene>